<evidence type="ECO:0000256" key="1">
    <source>
        <dbReference type="SAM" id="SignalP"/>
    </source>
</evidence>
<protein>
    <recommendedName>
        <fullName evidence="2">DUF5723 domain-containing protein</fullName>
    </recommendedName>
</protein>
<keyword evidence="1" id="KW-0732">Signal</keyword>
<dbReference type="OrthoDB" id="975426at2"/>
<evidence type="ECO:0000259" key="2">
    <source>
        <dbReference type="Pfam" id="PF18990"/>
    </source>
</evidence>
<dbReference type="Pfam" id="PF18990">
    <property type="entry name" value="DUF5723"/>
    <property type="match status" value="1"/>
</dbReference>
<name>A0A1M6M6N3_9FLAO</name>
<dbReference type="STRING" id="228958.SAMN04488007_1448"/>
<dbReference type="Proteomes" id="UP000184314">
    <property type="component" value="Unassembled WGS sequence"/>
</dbReference>
<dbReference type="RefSeq" id="WP_073242562.1">
    <property type="nucleotide sequence ID" value="NZ_FQZX01000001.1"/>
</dbReference>
<feature type="signal peptide" evidence="1">
    <location>
        <begin position="1"/>
        <end position="20"/>
    </location>
</feature>
<evidence type="ECO:0000313" key="3">
    <source>
        <dbReference type="EMBL" id="SHJ79136.1"/>
    </source>
</evidence>
<organism evidence="3 4">
    <name type="scientific">Maribacter aquivivus</name>
    <dbReference type="NCBI Taxonomy" id="228958"/>
    <lineage>
        <taxon>Bacteria</taxon>
        <taxon>Pseudomonadati</taxon>
        <taxon>Bacteroidota</taxon>
        <taxon>Flavobacteriia</taxon>
        <taxon>Flavobacteriales</taxon>
        <taxon>Flavobacteriaceae</taxon>
        <taxon>Maribacter</taxon>
    </lineage>
</organism>
<feature type="chain" id="PRO_5012115999" description="DUF5723 domain-containing protein" evidence="1">
    <location>
        <begin position="21"/>
        <end position="480"/>
    </location>
</feature>
<sequence length="480" mass="52770">MRLCHCFFIAGVLLTLSLKAQNKQILYDFNEIPQSLSVNPGVESDFKWYAGVPLLSGISAYGGSNAISIHDIFANDGVDINIKFRERALEVLTPKDELSTTIQMEYLSGGFRSENPNIFYSFGGYLEFDNIGYWPQDIAYLLYDGNADQLGRSYDLGDLKVRGSLVNVFHFGINKKIDRSLTIGARGKLYSAIADYSSSTNNGHLRNVEGQNNRIATNLNADLLLRTSGLRALRDANNSETLGNEIISRALFGGDLGLGLDLGFTYHLSERTTVTGSLLDVGFIYHSGDTKSYSLKGNTTVEGIEIDILDNFASLDRDFWQDLVDEVEGAVPFETDTQSYVSFRPTKMYASIRNDFGEPVGNGGSQSCDCTAGSSGGGELRTKYRNSVGGQLYMINRPRGPQMALTGFYTRRIGNVLALKGTYTIDKFSSTNVGLGMNLQAGPVNFYVMADNLLSYNNIAATNYASFQFGLNIISWGRNK</sequence>
<gene>
    <name evidence="3" type="ORF">SAMN04488007_1448</name>
</gene>
<reference evidence="4" key="1">
    <citation type="submission" date="2016-11" db="EMBL/GenBank/DDBJ databases">
        <authorList>
            <person name="Varghese N."/>
            <person name="Submissions S."/>
        </authorList>
    </citation>
    <scope>NUCLEOTIDE SEQUENCE [LARGE SCALE GENOMIC DNA]</scope>
    <source>
        <strain evidence="4">DSM 16478</strain>
    </source>
</reference>
<dbReference type="AlphaFoldDB" id="A0A1M6M6N3"/>
<dbReference type="InterPro" id="IPR043781">
    <property type="entry name" value="DUF5723"/>
</dbReference>
<feature type="domain" description="DUF5723" evidence="2">
    <location>
        <begin position="40"/>
        <end position="451"/>
    </location>
</feature>
<keyword evidence="4" id="KW-1185">Reference proteome</keyword>
<proteinExistence type="predicted"/>
<dbReference type="EMBL" id="FQZX01000001">
    <property type="protein sequence ID" value="SHJ79136.1"/>
    <property type="molecule type" value="Genomic_DNA"/>
</dbReference>
<accession>A0A1M6M6N3</accession>
<evidence type="ECO:0000313" key="4">
    <source>
        <dbReference type="Proteomes" id="UP000184314"/>
    </source>
</evidence>